<keyword evidence="2" id="KW-0444">Lipid biosynthesis</keyword>
<evidence type="ECO:0000256" key="5">
    <source>
        <dbReference type="ARBA" id="ARBA00023098"/>
    </source>
</evidence>
<accession>A0A383A562</accession>
<sequence length="150" mass="15984">QQSALGKFLDPIADKLLVGSLLVMLVAFDRIPGIAVLPAIVILCREILVSGLREFLAGVKISMPVSRLSQWKTGLQMTVLGFLLVGPAGPMFGRFSTTEIGVAGLWIAALLTLITGYDYLRAGLRYVEVIDADALVSKPEAAKPTSDDIG</sequence>
<dbReference type="InterPro" id="IPR004570">
    <property type="entry name" value="Phosphatidylglycerol_P_synth"/>
</dbReference>
<proteinExistence type="predicted"/>
<dbReference type="PIRSF" id="PIRSF000847">
    <property type="entry name" value="Phos_ph_gly_syn"/>
    <property type="match status" value="1"/>
</dbReference>
<keyword evidence="6 9" id="KW-0472">Membrane</keyword>
<protein>
    <recommendedName>
        <fullName evidence="11">CDP-diacylglycerol--glycerol-3-phosphate 3-phosphatidyltransferase</fullName>
    </recommendedName>
</protein>
<evidence type="ECO:0008006" key="11">
    <source>
        <dbReference type="Google" id="ProtNLM"/>
    </source>
</evidence>
<dbReference type="InterPro" id="IPR043130">
    <property type="entry name" value="CDP-OH_PTrfase_TM_dom"/>
</dbReference>
<evidence type="ECO:0000256" key="7">
    <source>
        <dbReference type="ARBA" id="ARBA00023209"/>
    </source>
</evidence>
<dbReference type="InterPro" id="IPR050324">
    <property type="entry name" value="CDP-alcohol_PTase-I"/>
</dbReference>
<comment type="subcellular location">
    <subcellularLocation>
        <location evidence="1">Membrane</location>
        <topology evidence="1">Multi-pass membrane protein</topology>
    </subcellularLocation>
</comment>
<evidence type="ECO:0000256" key="4">
    <source>
        <dbReference type="ARBA" id="ARBA00022989"/>
    </source>
</evidence>
<dbReference type="GO" id="GO:0046474">
    <property type="term" value="P:glycerophospholipid biosynthetic process"/>
    <property type="evidence" value="ECO:0007669"/>
    <property type="project" value="TreeGrafter"/>
</dbReference>
<dbReference type="AlphaFoldDB" id="A0A383A562"/>
<dbReference type="GO" id="GO:0016020">
    <property type="term" value="C:membrane"/>
    <property type="evidence" value="ECO:0007669"/>
    <property type="project" value="UniProtKB-SubCell"/>
</dbReference>
<dbReference type="EMBL" id="UINC01189371">
    <property type="protein sequence ID" value="SVE03026.1"/>
    <property type="molecule type" value="Genomic_DNA"/>
</dbReference>
<dbReference type="Gene3D" id="1.20.120.1760">
    <property type="match status" value="1"/>
</dbReference>
<evidence type="ECO:0000256" key="8">
    <source>
        <dbReference type="ARBA" id="ARBA00023264"/>
    </source>
</evidence>
<evidence type="ECO:0000256" key="3">
    <source>
        <dbReference type="ARBA" id="ARBA00022692"/>
    </source>
</evidence>
<feature type="non-terminal residue" evidence="10">
    <location>
        <position position="1"/>
    </location>
</feature>
<dbReference type="Pfam" id="PF01066">
    <property type="entry name" value="CDP-OH_P_transf"/>
    <property type="match status" value="1"/>
</dbReference>
<dbReference type="PANTHER" id="PTHR14269:SF62">
    <property type="entry name" value="CDP-DIACYLGLYCEROL--GLYCEROL-3-PHOSPHATE 3-PHOSPHATIDYLTRANSFERASE 1, CHLOROPLASTIC"/>
    <property type="match status" value="1"/>
</dbReference>
<evidence type="ECO:0000256" key="1">
    <source>
        <dbReference type="ARBA" id="ARBA00004141"/>
    </source>
</evidence>
<keyword evidence="5" id="KW-0443">Lipid metabolism</keyword>
<feature type="transmembrane region" description="Helical" evidence="9">
    <location>
        <begin position="100"/>
        <end position="120"/>
    </location>
</feature>
<gene>
    <name evidence="10" type="ORF">METZ01_LOCUS455880</name>
</gene>
<keyword evidence="3 9" id="KW-0812">Transmembrane</keyword>
<evidence type="ECO:0000256" key="6">
    <source>
        <dbReference type="ARBA" id="ARBA00023136"/>
    </source>
</evidence>
<dbReference type="PANTHER" id="PTHR14269">
    <property type="entry name" value="CDP-DIACYLGLYCEROL--GLYCEROL-3-PHOSPHATE 3-PHOSPHATIDYLTRANSFERASE-RELATED"/>
    <property type="match status" value="1"/>
</dbReference>
<evidence type="ECO:0000256" key="9">
    <source>
        <dbReference type="SAM" id="Phobius"/>
    </source>
</evidence>
<keyword evidence="7" id="KW-0594">Phospholipid biosynthesis</keyword>
<dbReference type="GO" id="GO:0008444">
    <property type="term" value="F:CDP-diacylglycerol-glycerol-3-phosphate 3-phosphatidyltransferase activity"/>
    <property type="evidence" value="ECO:0007669"/>
    <property type="project" value="InterPro"/>
</dbReference>
<dbReference type="InterPro" id="IPR000462">
    <property type="entry name" value="CDP-OH_P_trans"/>
</dbReference>
<name>A0A383A562_9ZZZZ</name>
<keyword evidence="8" id="KW-1208">Phospholipid metabolism</keyword>
<evidence type="ECO:0000313" key="10">
    <source>
        <dbReference type="EMBL" id="SVE03026.1"/>
    </source>
</evidence>
<organism evidence="10">
    <name type="scientific">marine metagenome</name>
    <dbReference type="NCBI Taxonomy" id="408172"/>
    <lineage>
        <taxon>unclassified sequences</taxon>
        <taxon>metagenomes</taxon>
        <taxon>ecological metagenomes</taxon>
    </lineage>
</organism>
<reference evidence="10" key="1">
    <citation type="submission" date="2018-05" db="EMBL/GenBank/DDBJ databases">
        <authorList>
            <person name="Lanie J.A."/>
            <person name="Ng W.-L."/>
            <person name="Kazmierczak K.M."/>
            <person name="Andrzejewski T.M."/>
            <person name="Davidsen T.M."/>
            <person name="Wayne K.J."/>
            <person name="Tettelin H."/>
            <person name="Glass J.I."/>
            <person name="Rusch D."/>
            <person name="Podicherti R."/>
            <person name="Tsui H.-C.T."/>
            <person name="Winkler M.E."/>
        </authorList>
    </citation>
    <scope>NUCLEOTIDE SEQUENCE</scope>
</reference>
<evidence type="ECO:0000256" key="2">
    <source>
        <dbReference type="ARBA" id="ARBA00022516"/>
    </source>
</evidence>
<keyword evidence="4 9" id="KW-1133">Transmembrane helix</keyword>